<sequence>MRYYIADPHFYHNSLNYKMDKRGFESVEAMNEYMLRRWNHKVRMNDEVVILGDLSAGSAEETNRLLDRLNGRLYLILGNHDQFLVDKHYNSARFEWIKPYEELNDNKRKVVLCHYPIMCYNGQYLLDKDGNPRTYMLYGHVHDTHDQRLVEMFREITIRYPSKNPDGEEQKIPSNMINCFCMYSDYEPLTLDEWIICNRGRGK</sequence>
<dbReference type="EMBL" id="QVLV01000005">
    <property type="protein sequence ID" value="RGE61788.1"/>
    <property type="molecule type" value="Genomic_DNA"/>
</dbReference>
<evidence type="ECO:0000259" key="1">
    <source>
        <dbReference type="Pfam" id="PF00149"/>
    </source>
</evidence>
<evidence type="ECO:0000313" key="3">
    <source>
        <dbReference type="Proteomes" id="UP000260812"/>
    </source>
</evidence>
<proteinExistence type="predicted"/>
<dbReference type="AlphaFoldDB" id="A0A3E3I6Y7"/>
<dbReference type="SUPFAM" id="SSF56300">
    <property type="entry name" value="Metallo-dependent phosphatases"/>
    <property type="match status" value="1"/>
</dbReference>
<comment type="caution">
    <text evidence="2">The sequence shown here is derived from an EMBL/GenBank/DDBJ whole genome shotgun (WGS) entry which is preliminary data.</text>
</comment>
<dbReference type="Gene3D" id="3.60.21.10">
    <property type="match status" value="1"/>
</dbReference>
<dbReference type="InterPro" id="IPR004843">
    <property type="entry name" value="Calcineurin-like_PHP"/>
</dbReference>
<gene>
    <name evidence="2" type="ORF">DXC51_09600</name>
</gene>
<dbReference type="Pfam" id="PF00149">
    <property type="entry name" value="Metallophos"/>
    <property type="match status" value="1"/>
</dbReference>
<keyword evidence="3" id="KW-1185">Reference proteome</keyword>
<dbReference type="GO" id="GO:0016787">
    <property type="term" value="F:hydrolase activity"/>
    <property type="evidence" value="ECO:0007669"/>
    <property type="project" value="InterPro"/>
</dbReference>
<dbReference type="InterPro" id="IPR029052">
    <property type="entry name" value="Metallo-depent_PP-like"/>
</dbReference>
<protein>
    <submittedName>
        <fullName evidence="2">Phosphoesterase</fullName>
    </submittedName>
</protein>
<dbReference type="GeneID" id="97987125"/>
<dbReference type="RefSeq" id="WP_035320765.1">
    <property type="nucleotide sequence ID" value="NZ_CANNOQ010000040.1"/>
</dbReference>
<reference evidence="2" key="1">
    <citation type="submission" date="2018-08" db="EMBL/GenBank/DDBJ databases">
        <title>A genome reference for cultivated species of the human gut microbiota.</title>
        <authorList>
            <person name="Zou Y."/>
            <person name="Xue W."/>
            <person name="Luo G."/>
        </authorList>
    </citation>
    <scope>NUCLEOTIDE SEQUENCE [LARGE SCALE GENOMIC DNA]</scope>
    <source>
        <strain evidence="2">TF05-5AC</strain>
    </source>
</reference>
<name>A0A3E3I6Y7_9FIRM</name>
<evidence type="ECO:0000313" key="2">
    <source>
        <dbReference type="EMBL" id="RGE61788.1"/>
    </source>
</evidence>
<organism evidence="2 3">
    <name type="scientific">Eisenbergiella massiliensis</name>
    <dbReference type="NCBI Taxonomy" id="1720294"/>
    <lineage>
        <taxon>Bacteria</taxon>
        <taxon>Bacillati</taxon>
        <taxon>Bacillota</taxon>
        <taxon>Clostridia</taxon>
        <taxon>Lachnospirales</taxon>
        <taxon>Lachnospiraceae</taxon>
        <taxon>Eisenbergiella</taxon>
    </lineage>
</organism>
<dbReference type="Proteomes" id="UP000260812">
    <property type="component" value="Unassembled WGS sequence"/>
</dbReference>
<accession>A0A3E3I6Y7</accession>
<feature type="domain" description="Calcineurin-like phosphoesterase" evidence="1">
    <location>
        <begin position="5"/>
        <end position="157"/>
    </location>
</feature>